<dbReference type="PROSITE" id="PS50082">
    <property type="entry name" value="WD_REPEATS_2"/>
    <property type="match status" value="2"/>
</dbReference>
<dbReference type="InterPro" id="IPR001680">
    <property type="entry name" value="WD40_rpt"/>
</dbReference>
<evidence type="ECO:0000313" key="2">
    <source>
        <dbReference type="EMBL" id="CAD8067342.1"/>
    </source>
</evidence>
<dbReference type="Proteomes" id="UP000692954">
    <property type="component" value="Unassembled WGS sequence"/>
</dbReference>
<reference evidence="2" key="1">
    <citation type="submission" date="2021-01" db="EMBL/GenBank/DDBJ databases">
        <authorList>
            <consortium name="Genoscope - CEA"/>
            <person name="William W."/>
        </authorList>
    </citation>
    <scope>NUCLEOTIDE SEQUENCE</scope>
</reference>
<dbReference type="EMBL" id="CAJJDN010000022">
    <property type="protein sequence ID" value="CAD8067342.1"/>
    <property type="molecule type" value="Genomic_DNA"/>
</dbReference>
<accession>A0A8S1LM25</accession>
<dbReference type="PANTHER" id="PTHR19920:SF0">
    <property type="entry name" value="CYTOSOLIC IRON-SULFUR PROTEIN ASSEMBLY PROTEIN CIAO1-RELATED"/>
    <property type="match status" value="1"/>
</dbReference>
<proteinExistence type="predicted"/>
<name>A0A8S1LM25_9CILI</name>
<dbReference type="PANTHER" id="PTHR19920">
    <property type="entry name" value="WD40 PROTEIN CIAO1"/>
    <property type="match status" value="1"/>
</dbReference>
<feature type="repeat" description="WD" evidence="1">
    <location>
        <begin position="227"/>
        <end position="261"/>
    </location>
</feature>
<dbReference type="GO" id="GO:0097361">
    <property type="term" value="C:cytosolic [4Fe-4S] assembly targeting complex"/>
    <property type="evidence" value="ECO:0007669"/>
    <property type="project" value="TreeGrafter"/>
</dbReference>
<feature type="repeat" description="WD" evidence="1">
    <location>
        <begin position="272"/>
        <end position="303"/>
    </location>
</feature>
<evidence type="ECO:0000313" key="3">
    <source>
        <dbReference type="Proteomes" id="UP000692954"/>
    </source>
</evidence>
<dbReference type="AlphaFoldDB" id="A0A8S1LM25"/>
<keyword evidence="1" id="KW-0853">WD repeat</keyword>
<keyword evidence="3" id="KW-1185">Reference proteome</keyword>
<dbReference type="Pfam" id="PF00400">
    <property type="entry name" value="WD40"/>
    <property type="match status" value="3"/>
</dbReference>
<protein>
    <recommendedName>
        <fullName evidence="4">WD40-repeat-containing domain</fullName>
    </recommendedName>
</protein>
<dbReference type="PROSITE" id="PS50294">
    <property type="entry name" value="WD_REPEATS_REGION"/>
    <property type="match status" value="2"/>
</dbReference>
<evidence type="ECO:0008006" key="4">
    <source>
        <dbReference type="Google" id="ProtNLM"/>
    </source>
</evidence>
<dbReference type="SMART" id="SM00320">
    <property type="entry name" value="WD40"/>
    <property type="match status" value="4"/>
</dbReference>
<gene>
    <name evidence="2" type="ORF">PSON_ATCC_30995.1.T0220398</name>
</gene>
<sequence length="490" mass="57772">MQIRCTKIDHQNQYIIGICVDSNCPYQRPYCHYCLPEHNSHLNRLILLELLNDWILKRIHIIEDVQNNVQECKSVLDNLINKFIPYFNINIEQSGISEIDNLIKGLCKMEICEQQLFNLLKQSTEQIKLIIDEILIIIKSQTGKKQKIDIQVQQPQLIKEQKYQVNMLQPKLKQFTFELMKQNTIKQDEWCNAIAFNKDCSIVIAGCQEKIKVFKHKDGKMNQIQILSKHKGDINTLNFMKNNNNFVSGSDDKLIIIWEMNENNLWYCQQILNEHSNLIYCVLLNNSDDLIISGSCDSKIKFWVKQNQWLCQQTITDHTESVYSLSLNEQQNKLISCSWDLQILVIEQSQSAKKWNVIQNIEIDQDGFRLCFINDYQFIFQPKFKEQMHIYEIDINTKQFQKTKEITFKCCSDDYCFFPSQYLKSQSLLLNKNGKNVYVIQKNENGYFTIEQSIEFGDFGVYGQLSDDGKFLITWDNSSKEIQIRQCQEK</sequence>
<dbReference type="GO" id="GO:0016226">
    <property type="term" value="P:iron-sulfur cluster assembly"/>
    <property type="evidence" value="ECO:0007669"/>
    <property type="project" value="TreeGrafter"/>
</dbReference>
<evidence type="ECO:0000256" key="1">
    <source>
        <dbReference type="PROSITE-ProRule" id="PRU00221"/>
    </source>
</evidence>
<dbReference type="FunFam" id="2.130.10.10:FF:001434">
    <property type="entry name" value="Uncharacterized protein"/>
    <property type="match status" value="1"/>
</dbReference>
<comment type="caution">
    <text evidence="2">The sequence shown here is derived from an EMBL/GenBank/DDBJ whole genome shotgun (WGS) entry which is preliminary data.</text>
</comment>
<organism evidence="2 3">
    <name type="scientific">Paramecium sonneborni</name>
    <dbReference type="NCBI Taxonomy" id="65129"/>
    <lineage>
        <taxon>Eukaryota</taxon>
        <taxon>Sar</taxon>
        <taxon>Alveolata</taxon>
        <taxon>Ciliophora</taxon>
        <taxon>Intramacronucleata</taxon>
        <taxon>Oligohymenophorea</taxon>
        <taxon>Peniculida</taxon>
        <taxon>Parameciidae</taxon>
        <taxon>Paramecium</taxon>
    </lineage>
</organism>